<evidence type="ECO:0000256" key="4">
    <source>
        <dbReference type="ARBA" id="ARBA00023134"/>
    </source>
</evidence>
<protein>
    <submittedName>
        <fullName evidence="5">GSP1 protein</fullName>
    </submittedName>
</protein>
<dbReference type="PANTHER" id="PTHR24071:SF0">
    <property type="entry name" value="GTP-BINDING NUCLEAR PROTEIN RAN"/>
    <property type="match status" value="1"/>
</dbReference>
<name>A0A812MGB7_SYMPI</name>
<dbReference type="Gene3D" id="3.40.50.300">
    <property type="entry name" value="P-loop containing nucleotide triphosphate hydrolases"/>
    <property type="match status" value="1"/>
</dbReference>
<evidence type="ECO:0000313" key="5">
    <source>
        <dbReference type="EMBL" id="CAE7257880.1"/>
    </source>
</evidence>
<reference evidence="5" key="1">
    <citation type="submission" date="2021-02" db="EMBL/GenBank/DDBJ databases">
        <authorList>
            <person name="Dougan E. K."/>
            <person name="Rhodes N."/>
            <person name="Thang M."/>
            <person name="Chan C."/>
        </authorList>
    </citation>
    <scope>NUCLEOTIDE SEQUENCE</scope>
</reference>
<evidence type="ECO:0000313" key="6">
    <source>
        <dbReference type="Proteomes" id="UP000649617"/>
    </source>
</evidence>
<keyword evidence="2" id="KW-0547">Nucleotide-binding</keyword>
<keyword evidence="1" id="KW-0813">Transport</keyword>
<proteinExistence type="predicted"/>
<dbReference type="EMBL" id="CAJNIZ010007427">
    <property type="protein sequence ID" value="CAE7257880.1"/>
    <property type="molecule type" value="Genomic_DNA"/>
</dbReference>
<dbReference type="PROSITE" id="PS51418">
    <property type="entry name" value="RAN"/>
    <property type="match status" value="1"/>
</dbReference>
<dbReference type="SMART" id="SM00173">
    <property type="entry name" value="RAS"/>
    <property type="match status" value="1"/>
</dbReference>
<sequence length="245" mass="27352">LDKSPEVTGRAAYDAFQAKWDRFDNDHYLEAVIDEIGKKLNGQKFNAGTKDSTSAIGLGKNSSRPVAEFKVLLIGDKAVGKSSFLLRHCTGEFVRSGAARDTEVVSLRFATTCGEIVLNLWELDPAAEERKFGQAQAAIIMYDMGSRASWRSVPNILRDVNKHCGTIPVLLVGNKSDVEGQRKEQTRSARLAFQRKRRLQHFETSVQTCDNLEKPFWWLLRRLSGCSSLELAAPRANSPEVQLKP</sequence>
<dbReference type="GO" id="GO:0006606">
    <property type="term" value="P:protein import into nucleus"/>
    <property type="evidence" value="ECO:0007669"/>
    <property type="project" value="TreeGrafter"/>
</dbReference>
<feature type="non-terminal residue" evidence="5">
    <location>
        <position position="1"/>
    </location>
</feature>
<gene>
    <name evidence="5" type="primary">GSP1</name>
    <name evidence="5" type="ORF">SPIL2461_LOCUS5301</name>
</gene>
<dbReference type="GO" id="GO:0003924">
    <property type="term" value="F:GTPase activity"/>
    <property type="evidence" value="ECO:0007669"/>
    <property type="project" value="InterPro"/>
</dbReference>
<dbReference type="SMART" id="SM00175">
    <property type="entry name" value="RAB"/>
    <property type="match status" value="1"/>
</dbReference>
<dbReference type="Proteomes" id="UP000649617">
    <property type="component" value="Unassembled WGS sequence"/>
</dbReference>
<dbReference type="GO" id="GO:0005525">
    <property type="term" value="F:GTP binding"/>
    <property type="evidence" value="ECO:0007669"/>
    <property type="project" value="UniProtKB-KW"/>
</dbReference>
<keyword evidence="6" id="KW-1185">Reference proteome</keyword>
<evidence type="ECO:0000256" key="1">
    <source>
        <dbReference type="ARBA" id="ARBA00022448"/>
    </source>
</evidence>
<dbReference type="PRINTS" id="PR00449">
    <property type="entry name" value="RASTRNSFRMNG"/>
</dbReference>
<evidence type="ECO:0000256" key="3">
    <source>
        <dbReference type="ARBA" id="ARBA00022927"/>
    </source>
</evidence>
<dbReference type="Pfam" id="PF00071">
    <property type="entry name" value="Ras"/>
    <property type="match status" value="1"/>
</dbReference>
<organism evidence="5 6">
    <name type="scientific">Symbiodinium pilosum</name>
    <name type="common">Dinoflagellate</name>
    <dbReference type="NCBI Taxonomy" id="2952"/>
    <lineage>
        <taxon>Eukaryota</taxon>
        <taxon>Sar</taxon>
        <taxon>Alveolata</taxon>
        <taxon>Dinophyceae</taxon>
        <taxon>Suessiales</taxon>
        <taxon>Symbiodiniaceae</taxon>
        <taxon>Symbiodinium</taxon>
    </lineage>
</organism>
<comment type="caution">
    <text evidence="5">The sequence shown here is derived from an EMBL/GenBank/DDBJ whole genome shotgun (WGS) entry which is preliminary data.</text>
</comment>
<dbReference type="InterPro" id="IPR027417">
    <property type="entry name" value="P-loop_NTPase"/>
</dbReference>
<dbReference type="GO" id="GO:0005634">
    <property type="term" value="C:nucleus"/>
    <property type="evidence" value="ECO:0007669"/>
    <property type="project" value="TreeGrafter"/>
</dbReference>
<dbReference type="PANTHER" id="PTHR24071">
    <property type="entry name" value="RAN GTPASE"/>
    <property type="match status" value="1"/>
</dbReference>
<feature type="non-terminal residue" evidence="5">
    <location>
        <position position="245"/>
    </location>
</feature>
<dbReference type="SMART" id="SM00176">
    <property type="entry name" value="RAN"/>
    <property type="match status" value="1"/>
</dbReference>
<keyword evidence="4" id="KW-0342">GTP-binding</keyword>
<accession>A0A812MGB7</accession>
<dbReference type="GO" id="GO:0005737">
    <property type="term" value="C:cytoplasm"/>
    <property type="evidence" value="ECO:0007669"/>
    <property type="project" value="TreeGrafter"/>
</dbReference>
<dbReference type="SUPFAM" id="SSF52540">
    <property type="entry name" value="P-loop containing nucleoside triphosphate hydrolases"/>
    <property type="match status" value="1"/>
</dbReference>
<dbReference type="OrthoDB" id="430382at2759"/>
<dbReference type="InterPro" id="IPR001806">
    <property type="entry name" value="Small_GTPase"/>
</dbReference>
<dbReference type="InterPro" id="IPR002041">
    <property type="entry name" value="Ran_GTPase"/>
</dbReference>
<keyword evidence="3" id="KW-0653">Protein transport</keyword>
<dbReference type="GO" id="GO:0000054">
    <property type="term" value="P:ribosomal subunit export from nucleus"/>
    <property type="evidence" value="ECO:0007669"/>
    <property type="project" value="TreeGrafter"/>
</dbReference>
<dbReference type="PROSITE" id="PS51419">
    <property type="entry name" value="RAB"/>
    <property type="match status" value="1"/>
</dbReference>
<dbReference type="AlphaFoldDB" id="A0A812MGB7"/>
<evidence type="ECO:0000256" key="2">
    <source>
        <dbReference type="ARBA" id="ARBA00022741"/>
    </source>
</evidence>